<keyword evidence="3" id="KW-1185">Reference proteome</keyword>
<name>A0A4R2TEP4_9FIRM</name>
<keyword evidence="1" id="KW-0812">Transmembrane</keyword>
<comment type="caution">
    <text evidence="2">The sequence shown here is derived from an EMBL/GenBank/DDBJ whole genome shotgun (WGS) entry which is preliminary data.</text>
</comment>
<dbReference type="InterPro" id="IPR012902">
    <property type="entry name" value="N_methyl_site"/>
</dbReference>
<protein>
    <submittedName>
        <fullName evidence="2">Pilin/secretion family protein with methylation motif</fullName>
    </submittedName>
</protein>
<keyword evidence="1" id="KW-1133">Transmembrane helix</keyword>
<dbReference type="EMBL" id="SLYC01000030">
    <property type="protein sequence ID" value="TCQ00542.1"/>
    <property type="molecule type" value="Genomic_DNA"/>
</dbReference>
<sequence length="133" mass="15247">MKLVKSKDYISNQIGMTLVEILVSFAILSIIIIPFFTILTKSAFVINKSANTIDATYVAQRVIEEMYNQSKDVTVPAPADGEERDWDLYNGDYWIYKKISTQTNRVKVLVKVYSDTSESNLEAQMETLLIWHD</sequence>
<dbReference type="Pfam" id="PF07963">
    <property type="entry name" value="N_methyl"/>
    <property type="match status" value="1"/>
</dbReference>
<accession>A0A4R2TEP4</accession>
<feature type="transmembrane region" description="Helical" evidence="1">
    <location>
        <begin position="21"/>
        <end position="39"/>
    </location>
</feature>
<dbReference type="Proteomes" id="UP000295504">
    <property type="component" value="Unassembled WGS sequence"/>
</dbReference>
<keyword evidence="1" id="KW-0472">Membrane</keyword>
<evidence type="ECO:0000256" key="1">
    <source>
        <dbReference type="SAM" id="Phobius"/>
    </source>
</evidence>
<organism evidence="2 3">
    <name type="scientific">Serpentinicella alkaliphila</name>
    <dbReference type="NCBI Taxonomy" id="1734049"/>
    <lineage>
        <taxon>Bacteria</taxon>
        <taxon>Bacillati</taxon>
        <taxon>Bacillota</taxon>
        <taxon>Clostridia</taxon>
        <taxon>Peptostreptococcales</taxon>
        <taxon>Natronincolaceae</taxon>
        <taxon>Serpentinicella</taxon>
    </lineage>
</organism>
<dbReference type="OrthoDB" id="2970736at2"/>
<dbReference type="RefSeq" id="WP_132849046.1">
    <property type="nucleotide sequence ID" value="NZ_CP058648.1"/>
</dbReference>
<evidence type="ECO:0000313" key="2">
    <source>
        <dbReference type="EMBL" id="TCQ00542.1"/>
    </source>
</evidence>
<dbReference type="AlphaFoldDB" id="A0A4R2TEP4"/>
<evidence type="ECO:0000313" key="3">
    <source>
        <dbReference type="Proteomes" id="UP000295504"/>
    </source>
</evidence>
<proteinExistence type="predicted"/>
<reference evidence="2 3" key="1">
    <citation type="submission" date="2019-03" db="EMBL/GenBank/DDBJ databases">
        <title>Genomic Encyclopedia of Type Strains, Phase IV (KMG-IV): sequencing the most valuable type-strain genomes for metagenomic binning, comparative biology and taxonomic classification.</title>
        <authorList>
            <person name="Goeker M."/>
        </authorList>
    </citation>
    <scope>NUCLEOTIDE SEQUENCE [LARGE SCALE GENOMIC DNA]</scope>
    <source>
        <strain evidence="2 3">DSM 100013</strain>
    </source>
</reference>
<gene>
    <name evidence="2" type="ORF">EDD79_103031</name>
</gene>